<sequence>MNTYENIPSAWFTSDRRERSSYHSARMSRPVSKSFNRISDFIFPDTIHIRFSPPPPPPLEDQSTYERIENVNSSVVHRQKCYPPDLIIVERLSAAELDNIDLLYRERNHQNNRQLRRRYSSILDDRYFAGTIPPSQPPSQPATPSSPPTKVATRSAAFREKIRDRRKRHTMDNVYHSMLRTMIDSGDEQQSNSNGKHPSFILSYRTTLDPITDSESMTSIPQQQNTKETSHGRVPINGTLPTMCERRRSKHRLCSSTISSHDTSSDTDMTDRQTLTMNSSFVNSSETSRTLWKRLTRQTDECLPMSDSDNNFRLDSSPSNNELNSQKNNSTLSKGVNHVSVCVNDLHTTLFIDEETLNDTKTPANGGKVVLKTFIDRIIKRLQHFKRSLDHGLIHVRKRNTLNNGSIITTNYRSCSEAVKRKSDLPSPWSNTDENRYVQPYFLIKPQTVLMLPTETAKFKCCFGGDPHPTIFWSHNGSRIGETFASHAVKSSRYRLHKLHDIHYLDIDSVTLRDNGQVKCTIMNTHGREEVIVQLLVVPSPADATPSITRLLSDVTVNEGESVKLSCIVKGPQVTVDWFHNGKLISTASQAKDDYYDEEAVFSFSCCMRNDAGSIDCLVKNRFGEARTSCRIEVVNDFEFDR</sequence>
<feature type="region of interest" description="Disordered" evidence="3">
    <location>
        <begin position="302"/>
        <end position="331"/>
    </location>
</feature>
<evidence type="ECO:0000313" key="5">
    <source>
        <dbReference type="EMBL" id="CAF0848592.1"/>
    </source>
</evidence>
<keyword evidence="2" id="KW-0393">Immunoglobulin domain</keyword>
<evidence type="ECO:0000256" key="2">
    <source>
        <dbReference type="ARBA" id="ARBA00023319"/>
    </source>
</evidence>
<evidence type="ECO:0000256" key="3">
    <source>
        <dbReference type="SAM" id="MobiDB-lite"/>
    </source>
</evidence>
<proteinExistence type="predicted"/>
<dbReference type="EMBL" id="CAJNOJ010000021">
    <property type="protein sequence ID" value="CAF0848592.1"/>
    <property type="molecule type" value="Genomic_DNA"/>
</dbReference>
<dbReference type="PANTHER" id="PTHR47633">
    <property type="entry name" value="IMMUNOGLOBULIN"/>
    <property type="match status" value="1"/>
</dbReference>
<feature type="region of interest" description="Disordered" evidence="3">
    <location>
        <begin position="214"/>
        <end position="240"/>
    </location>
</feature>
<dbReference type="Proteomes" id="UP000663852">
    <property type="component" value="Unassembled WGS sequence"/>
</dbReference>
<dbReference type="InterPro" id="IPR013783">
    <property type="entry name" value="Ig-like_fold"/>
</dbReference>
<dbReference type="EMBL" id="CAJNOR010000797">
    <property type="protein sequence ID" value="CAF1009550.1"/>
    <property type="molecule type" value="Genomic_DNA"/>
</dbReference>
<dbReference type="InterPro" id="IPR003598">
    <property type="entry name" value="Ig_sub2"/>
</dbReference>
<accession>A0A813WAM5</accession>
<dbReference type="OrthoDB" id="6159398at2759"/>
<feature type="domain" description="Ig-like" evidence="4">
    <location>
        <begin position="546"/>
        <end position="633"/>
    </location>
</feature>
<protein>
    <recommendedName>
        <fullName evidence="4">Ig-like domain-containing protein</fullName>
    </recommendedName>
</protein>
<keyword evidence="7" id="KW-1185">Reference proteome</keyword>
<feature type="region of interest" description="Disordered" evidence="3">
    <location>
        <begin position="252"/>
        <end position="271"/>
    </location>
</feature>
<feature type="compositionally biased region" description="Polar residues" evidence="3">
    <location>
        <begin position="307"/>
        <end position="331"/>
    </location>
</feature>
<evidence type="ECO:0000259" key="4">
    <source>
        <dbReference type="PROSITE" id="PS50835"/>
    </source>
</evidence>
<dbReference type="SMART" id="SM00409">
    <property type="entry name" value="IG"/>
    <property type="match status" value="2"/>
</dbReference>
<feature type="region of interest" description="Disordered" evidence="3">
    <location>
        <begin position="129"/>
        <end position="156"/>
    </location>
</feature>
<dbReference type="SMART" id="SM00408">
    <property type="entry name" value="IGc2"/>
    <property type="match status" value="2"/>
</dbReference>
<evidence type="ECO:0000313" key="7">
    <source>
        <dbReference type="Proteomes" id="UP000663828"/>
    </source>
</evidence>
<dbReference type="InterPro" id="IPR013098">
    <property type="entry name" value="Ig_I-set"/>
</dbReference>
<dbReference type="SUPFAM" id="SSF48726">
    <property type="entry name" value="Immunoglobulin"/>
    <property type="match status" value="2"/>
</dbReference>
<dbReference type="PANTHER" id="PTHR47633:SF3">
    <property type="entry name" value="STRIATED MUSCLE PREFERENTIALLY EXPRESSED PROTEIN KINASE"/>
    <property type="match status" value="1"/>
</dbReference>
<dbReference type="Pfam" id="PF07679">
    <property type="entry name" value="I-set"/>
    <property type="match status" value="2"/>
</dbReference>
<dbReference type="Proteomes" id="UP000663828">
    <property type="component" value="Unassembled WGS sequence"/>
</dbReference>
<dbReference type="Gene3D" id="2.60.40.10">
    <property type="entry name" value="Immunoglobulins"/>
    <property type="match status" value="2"/>
</dbReference>
<dbReference type="InterPro" id="IPR003599">
    <property type="entry name" value="Ig_sub"/>
</dbReference>
<evidence type="ECO:0000313" key="6">
    <source>
        <dbReference type="EMBL" id="CAF1009550.1"/>
    </source>
</evidence>
<evidence type="ECO:0000313" key="8">
    <source>
        <dbReference type="Proteomes" id="UP000663852"/>
    </source>
</evidence>
<dbReference type="PROSITE" id="PS50835">
    <property type="entry name" value="IG_LIKE"/>
    <property type="match status" value="2"/>
</dbReference>
<comment type="caution">
    <text evidence="5">The sequence shown here is derived from an EMBL/GenBank/DDBJ whole genome shotgun (WGS) entry which is preliminary data.</text>
</comment>
<feature type="domain" description="Ig-like" evidence="4">
    <location>
        <begin position="440"/>
        <end position="534"/>
    </location>
</feature>
<gene>
    <name evidence="5" type="ORF">EDS130_LOCUS7203</name>
    <name evidence="6" type="ORF">XAT740_LOCUS13645</name>
</gene>
<dbReference type="AlphaFoldDB" id="A0A813WAM5"/>
<organism evidence="5 8">
    <name type="scientific">Adineta ricciae</name>
    <name type="common">Rotifer</name>
    <dbReference type="NCBI Taxonomy" id="249248"/>
    <lineage>
        <taxon>Eukaryota</taxon>
        <taxon>Metazoa</taxon>
        <taxon>Spiralia</taxon>
        <taxon>Gnathifera</taxon>
        <taxon>Rotifera</taxon>
        <taxon>Eurotatoria</taxon>
        <taxon>Bdelloidea</taxon>
        <taxon>Adinetida</taxon>
        <taxon>Adinetidae</taxon>
        <taxon>Adineta</taxon>
    </lineage>
</organism>
<feature type="compositionally biased region" description="Pro residues" evidence="3">
    <location>
        <begin position="134"/>
        <end position="147"/>
    </location>
</feature>
<reference evidence="5" key="1">
    <citation type="submission" date="2021-02" db="EMBL/GenBank/DDBJ databases">
        <authorList>
            <person name="Nowell W R."/>
        </authorList>
    </citation>
    <scope>NUCLEOTIDE SEQUENCE</scope>
</reference>
<dbReference type="InterPro" id="IPR036179">
    <property type="entry name" value="Ig-like_dom_sf"/>
</dbReference>
<dbReference type="FunFam" id="2.60.40.10:FF:000107">
    <property type="entry name" value="Myosin, light chain kinase a"/>
    <property type="match status" value="1"/>
</dbReference>
<dbReference type="InterPro" id="IPR007110">
    <property type="entry name" value="Ig-like_dom"/>
</dbReference>
<keyword evidence="1" id="KW-1015">Disulfide bond</keyword>
<evidence type="ECO:0000256" key="1">
    <source>
        <dbReference type="ARBA" id="ARBA00023157"/>
    </source>
</evidence>
<dbReference type="GO" id="GO:0004674">
    <property type="term" value="F:protein serine/threonine kinase activity"/>
    <property type="evidence" value="ECO:0007669"/>
    <property type="project" value="UniProtKB-KW"/>
</dbReference>
<name>A0A813WAM5_ADIRI</name>
<feature type="compositionally biased region" description="Polar residues" evidence="3">
    <location>
        <begin position="214"/>
        <end position="227"/>
    </location>
</feature>